<protein>
    <submittedName>
        <fullName evidence="5">Transcription termination/antitermination NusG family protein</fullName>
    </submittedName>
</protein>
<reference evidence="5 6" key="1">
    <citation type="submission" date="2023-11" db="EMBL/GenBank/DDBJ databases">
        <title>From the Deep-Sea to the Surface: Bacterial Genomes Isolated from the Moytirra Hydrothermal Vent Plume.</title>
        <authorList>
            <person name="Major S.R."/>
        </authorList>
    </citation>
    <scope>NUCLEOTIDE SEQUENCE [LARGE SCALE GENOMIC DNA]</scope>
    <source>
        <strain evidence="5 6">OXR-9</strain>
        <plasmid evidence="5 6">unnamed02</plasmid>
    </source>
</reference>
<sequence length="172" mass="19380">MSDTIRSGWFVAQLRPHGLAQAQVHLKRQGFETFSPVLLQSPHNRPNKRSAERPLFPGYLFVNFDPSQTGWTAINSTRGVSRLILNDLRRPRPLAEELIRALQNRCDPDEAYKGEDDLEVGDRVRILTGPFAELVTKIEALPSAERVGVLIDLMGREVRSSLPRARVAKVTE</sequence>
<dbReference type="SMART" id="SM00738">
    <property type="entry name" value="NGN"/>
    <property type="match status" value="1"/>
</dbReference>
<feature type="domain" description="NusG-like N-terminal" evidence="4">
    <location>
        <begin position="6"/>
        <end position="106"/>
    </location>
</feature>
<dbReference type="SUPFAM" id="SSF50104">
    <property type="entry name" value="Translation proteins SH3-like domain"/>
    <property type="match status" value="1"/>
</dbReference>
<dbReference type="PANTHER" id="PTHR30265">
    <property type="entry name" value="RHO-INTERACTING TRANSCRIPTION TERMINATION FACTOR NUSG"/>
    <property type="match status" value="1"/>
</dbReference>
<dbReference type="Pfam" id="PF02357">
    <property type="entry name" value="NusG"/>
    <property type="match status" value="1"/>
</dbReference>
<keyword evidence="3" id="KW-0804">Transcription</keyword>
<dbReference type="EMBL" id="CP139727">
    <property type="protein sequence ID" value="WPZ23572.1"/>
    <property type="molecule type" value="Genomic_DNA"/>
</dbReference>
<dbReference type="Gene3D" id="3.30.70.940">
    <property type="entry name" value="NusG, N-terminal domain"/>
    <property type="match status" value="1"/>
</dbReference>
<keyword evidence="5" id="KW-0614">Plasmid</keyword>
<evidence type="ECO:0000313" key="5">
    <source>
        <dbReference type="EMBL" id="WPZ23572.1"/>
    </source>
</evidence>
<keyword evidence="1" id="KW-0889">Transcription antitermination</keyword>
<evidence type="ECO:0000256" key="1">
    <source>
        <dbReference type="ARBA" id="ARBA00022814"/>
    </source>
</evidence>
<dbReference type="InterPro" id="IPR043425">
    <property type="entry name" value="NusG-like"/>
</dbReference>
<dbReference type="InterPro" id="IPR008991">
    <property type="entry name" value="Translation_prot_SH3-like_sf"/>
</dbReference>
<dbReference type="InterPro" id="IPR036735">
    <property type="entry name" value="NGN_dom_sf"/>
</dbReference>
<geneLocation type="plasmid" evidence="5 6">
    <name>unnamed02</name>
</geneLocation>
<organism evidence="5 6">
    <name type="scientific">Sulfitobacter faviae</name>
    <dbReference type="NCBI Taxonomy" id="1775881"/>
    <lineage>
        <taxon>Bacteria</taxon>
        <taxon>Pseudomonadati</taxon>
        <taxon>Pseudomonadota</taxon>
        <taxon>Alphaproteobacteria</taxon>
        <taxon>Rhodobacterales</taxon>
        <taxon>Roseobacteraceae</taxon>
        <taxon>Sulfitobacter</taxon>
    </lineage>
</organism>
<evidence type="ECO:0000313" key="6">
    <source>
        <dbReference type="Proteomes" id="UP001326567"/>
    </source>
</evidence>
<dbReference type="InterPro" id="IPR006645">
    <property type="entry name" value="NGN-like_dom"/>
</dbReference>
<keyword evidence="6" id="KW-1185">Reference proteome</keyword>
<name>A0ABZ0V3Y3_9RHOB</name>
<dbReference type="PANTHER" id="PTHR30265:SF7">
    <property type="entry name" value="TRANSCRIPTION ANTITERMINATION PROTEIN RFAH"/>
    <property type="match status" value="1"/>
</dbReference>
<accession>A0ABZ0V3Y3</accession>
<dbReference type="CDD" id="cd06091">
    <property type="entry name" value="KOW_NusG"/>
    <property type="match status" value="1"/>
</dbReference>
<proteinExistence type="predicted"/>
<evidence type="ECO:0000259" key="4">
    <source>
        <dbReference type="SMART" id="SM00738"/>
    </source>
</evidence>
<evidence type="ECO:0000256" key="2">
    <source>
        <dbReference type="ARBA" id="ARBA00023015"/>
    </source>
</evidence>
<dbReference type="Proteomes" id="UP001326567">
    <property type="component" value="Plasmid unnamed02"/>
</dbReference>
<gene>
    <name evidence="5" type="ORF">T7987_17865</name>
</gene>
<evidence type="ECO:0000256" key="3">
    <source>
        <dbReference type="ARBA" id="ARBA00023163"/>
    </source>
</evidence>
<dbReference type="RefSeq" id="WP_322329938.1">
    <property type="nucleotide sequence ID" value="NZ_CP139727.1"/>
</dbReference>
<dbReference type="SUPFAM" id="SSF82679">
    <property type="entry name" value="N-utilization substance G protein NusG, N-terminal domain"/>
    <property type="match status" value="1"/>
</dbReference>
<keyword evidence="2" id="KW-0805">Transcription regulation</keyword>